<name>A0ABR2H6R8_9EUKA</name>
<proteinExistence type="predicted"/>
<sequence>MMSITHQTQSIRDATNLLIRQLGQKYYSIKSLFEKLNIKRDELYYIGKELENSYKDIKKDIHLQNQQKRMKDSLYCWFAQHFYSEIFQPNSSLLNQIINYRCLHNSSSANENSPIKNKIKAGTKKKQTSIEKIKPNKELCNITENLHNLKMNQEIDEFEGPYCSNNGTSHDVQNEHINLNFDIGKLLDF</sequence>
<protein>
    <submittedName>
        <fullName evidence="1">Uncharacterized protein</fullName>
    </submittedName>
</protein>
<comment type="caution">
    <text evidence="1">The sequence shown here is derived from an EMBL/GenBank/DDBJ whole genome shotgun (WGS) entry which is preliminary data.</text>
</comment>
<organism evidence="1 2">
    <name type="scientific">Tritrichomonas musculus</name>
    <dbReference type="NCBI Taxonomy" id="1915356"/>
    <lineage>
        <taxon>Eukaryota</taxon>
        <taxon>Metamonada</taxon>
        <taxon>Parabasalia</taxon>
        <taxon>Tritrichomonadida</taxon>
        <taxon>Tritrichomonadidae</taxon>
        <taxon>Tritrichomonas</taxon>
    </lineage>
</organism>
<evidence type="ECO:0000313" key="1">
    <source>
        <dbReference type="EMBL" id="KAK8841919.1"/>
    </source>
</evidence>
<dbReference type="EMBL" id="JAPFFF010000040">
    <property type="protein sequence ID" value="KAK8841919.1"/>
    <property type="molecule type" value="Genomic_DNA"/>
</dbReference>
<accession>A0ABR2H6R8</accession>
<dbReference type="Proteomes" id="UP001470230">
    <property type="component" value="Unassembled WGS sequence"/>
</dbReference>
<reference evidence="1 2" key="1">
    <citation type="submission" date="2024-04" db="EMBL/GenBank/DDBJ databases">
        <title>Tritrichomonas musculus Genome.</title>
        <authorList>
            <person name="Alves-Ferreira E."/>
            <person name="Grigg M."/>
            <person name="Lorenzi H."/>
            <person name="Galac M."/>
        </authorList>
    </citation>
    <scope>NUCLEOTIDE SEQUENCE [LARGE SCALE GENOMIC DNA]</scope>
    <source>
        <strain evidence="1 2">EAF2021</strain>
    </source>
</reference>
<evidence type="ECO:0000313" key="2">
    <source>
        <dbReference type="Proteomes" id="UP001470230"/>
    </source>
</evidence>
<gene>
    <name evidence="1" type="ORF">M9Y10_026871</name>
</gene>
<keyword evidence="2" id="KW-1185">Reference proteome</keyword>